<name>H3ZC86_9ALTE</name>
<reference evidence="1 2" key="1">
    <citation type="journal article" date="2012" name="J. Bacteriol.">
        <title>Genome Sequence of Extracellular-Protease-Producing Alishewanella jeotgali Isolated from Traditional Korean Fermented Seafood.</title>
        <authorList>
            <person name="Jung J."/>
            <person name="Chun J."/>
            <person name="Park W."/>
        </authorList>
    </citation>
    <scope>NUCLEOTIDE SEQUENCE [LARGE SCALE GENOMIC DNA]</scope>
    <source>
        <strain evidence="1 2">KCTC 22429</strain>
    </source>
</reference>
<accession>H3ZC86</accession>
<evidence type="ECO:0000313" key="1">
    <source>
        <dbReference type="EMBL" id="EHR41678.1"/>
    </source>
</evidence>
<comment type="caution">
    <text evidence="1">The sequence shown here is derived from an EMBL/GenBank/DDBJ whole genome shotgun (WGS) entry which is preliminary data.</text>
</comment>
<protein>
    <submittedName>
        <fullName evidence="1">Uncharacterized protein</fullName>
    </submittedName>
</protein>
<dbReference type="EMBL" id="AHTH01000010">
    <property type="protein sequence ID" value="EHR41678.1"/>
    <property type="molecule type" value="Genomic_DNA"/>
</dbReference>
<organism evidence="1 2">
    <name type="scientific">Alishewanella jeotgali KCTC 22429</name>
    <dbReference type="NCBI Taxonomy" id="1129374"/>
    <lineage>
        <taxon>Bacteria</taxon>
        <taxon>Pseudomonadati</taxon>
        <taxon>Pseudomonadota</taxon>
        <taxon>Gammaproteobacteria</taxon>
        <taxon>Alteromonadales</taxon>
        <taxon>Alteromonadaceae</taxon>
        <taxon>Alishewanella</taxon>
    </lineage>
</organism>
<dbReference type="eggNOG" id="ENOG50337MZ">
    <property type="taxonomic scope" value="Bacteria"/>
</dbReference>
<dbReference type="InterPro" id="IPR006311">
    <property type="entry name" value="TAT_signal"/>
</dbReference>
<dbReference type="Proteomes" id="UP000012046">
    <property type="component" value="Unassembled WGS sequence"/>
</dbReference>
<dbReference type="PATRIC" id="fig|1129374.4.peg.962"/>
<evidence type="ECO:0000313" key="2">
    <source>
        <dbReference type="Proteomes" id="UP000012046"/>
    </source>
</evidence>
<dbReference type="RefSeq" id="WP_008949915.1">
    <property type="nucleotide sequence ID" value="NZ_AHTH01000010.1"/>
</dbReference>
<gene>
    <name evidence="1" type="ORF">AJE_04796</name>
</gene>
<proteinExistence type="predicted"/>
<dbReference type="AlphaFoldDB" id="H3ZC86"/>
<dbReference type="PROSITE" id="PS51318">
    <property type="entry name" value="TAT"/>
    <property type="match status" value="1"/>
</dbReference>
<sequence>MQGHDPKDQNAAKMNRRKFLTRTGAGLVIASIPARSVWASSGGLTQSIVASGHGSDFANGHQLKLESPGYFRNRATSQNNLLFINVFGGPPIGVAAKNYNATLGDVLKNPGSKKLGGPANINFNLVGVYLNAFFSGSAPFDRIYYPIVGPDKPFATFQQFAFYLYEQATSSPESTSAALGNLITQYHG</sequence>
<keyword evidence="2" id="KW-1185">Reference proteome</keyword>
<dbReference type="STRING" id="1129374.AJE_04796"/>